<dbReference type="HAMAP" id="MF_00336">
    <property type="entry name" value="BioD"/>
    <property type="match status" value="1"/>
</dbReference>
<keyword evidence="11" id="KW-1185">Reference proteome</keyword>
<evidence type="ECO:0000256" key="1">
    <source>
        <dbReference type="ARBA" id="ARBA00022490"/>
    </source>
</evidence>
<dbReference type="CDD" id="cd03109">
    <property type="entry name" value="DTBS"/>
    <property type="match status" value="1"/>
</dbReference>
<keyword evidence="1 9" id="KW-0963">Cytoplasm</keyword>
<dbReference type="InterPro" id="IPR004472">
    <property type="entry name" value="DTB_synth_BioD"/>
</dbReference>
<comment type="subcellular location">
    <subcellularLocation>
        <location evidence="9">Cytoplasm</location>
    </subcellularLocation>
</comment>
<feature type="active site" evidence="9">
    <location>
        <position position="36"/>
    </location>
</feature>
<dbReference type="GO" id="GO:0005829">
    <property type="term" value="C:cytosol"/>
    <property type="evidence" value="ECO:0007669"/>
    <property type="project" value="TreeGrafter"/>
</dbReference>
<dbReference type="Pfam" id="PF13500">
    <property type="entry name" value="AAA_26"/>
    <property type="match status" value="1"/>
</dbReference>
<dbReference type="InterPro" id="IPR027417">
    <property type="entry name" value="P-loop_NTPase"/>
</dbReference>
<feature type="binding site" evidence="9">
    <location>
        <position position="40"/>
    </location>
    <ligand>
        <name>substrate</name>
    </ligand>
</feature>
<gene>
    <name evidence="9" type="primary">bioD</name>
    <name evidence="10" type="ORF">W908_08740</name>
</gene>
<dbReference type="EMBL" id="CP006911">
    <property type="protein sequence ID" value="ALE02581.1"/>
    <property type="molecule type" value="Genomic_DNA"/>
</dbReference>
<protein>
    <recommendedName>
        <fullName evidence="9">ATP-dependent dethiobiotin synthetase BioD</fullName>
        <ecNumber evidence="9">6.3.3.3</ecNumber>
    </recommendedName>
    <alternativeName>
        <fullName evidence="9">DTB synthetase</fullName>
        <shortName evidence="9">DTBS</shortName>
    </alternativeName>
    <alternativeName>
        <fullName evidence="9">Dethiobiotin synthase</fullName>
    </alternativeName>
</protein>
<dbReference type="GO" id="GO:0004141">
    <property type="term" value="F:dethiobiotin synthase activity"/>
    <property type="evidence" value="ECO:0007669"/>
    <property type="project" value="UniProtKB-UniRule"/>
</dbReference>
<feature type="binding site" evidence="9">
    <location>
        <begin position="12"/>
        <end position="17"/>
    </location>
    <ligand>
        <name>ATP</name>
        <dbReference type="ChEBI" id="CHEBI:30616"/>
    </ligand>
</feature>
<feature type="binding site" evidence="9">
    <location>
        <position position="113"/>
    </location>
    <ligand>
        <name>Mg(2+)</name>
        <dbReference type="ChEBI" id="CHEBI:18420"/>
    </ligand>
</feature>
<evidence type="ECO:0000256" key="2">
    <source>
        <dbReference type="ARBA" id="ARBA00022598"/>
    </source>
</evidence>
<reference evidence="10 11" key="1">
    <citation type="journal article" date="2015" name="Genome Announc.">
        <title>Genome Sequence of 'Candidatus Thioglobus singularis' Strain PS1, a Mixotroph from the SUP05 Clade of Marine Gammaproteobacteria.</title>
        <authorList>
            <person name="Marshall K.T."/>
            <person name="Morris R.M."/>
        </authorList>
    </citation>
    <scope>NUCLEOTIDE SEQUENCE [LARGE SCALE GENOMIC DNA]</scope>
    <source>
        <strain evidence="10 11">PS1</strain>
    </source>
</reference>
<feature type="binding site" evidence="9">
    <location>
        <position position="53"/>
    </location>
    <ligand>
        <name>Mg(2+)</name>
        <dbReference type="ChEBI" id="CHEBI:18420"/>
    </ligand>
</feature>
<comment type="pathway">
    <text evidence="9">Cofactor biosynthesis; biotin biosynthesis; biotin from 7,8-diaminononanoate: step 1/2.</text>
</comment>
<organism evidence="10 11">
    <name type="scientific">Candidatus Pseudothioglobus singularis PS1</name>
    <dbReference type="NCBI Taxonomy" id="1125411"/>
    <lineage>
        <taxon>Bacteria</taxon>
        <taxon>Pseudomonadati</taxon>
        <taxon>Pseudomonadota</taxon>
        <taxon>Gammaproteobacteria</taxon>
        <taxon>Candidatus Pseudothioglobaceae</taxon>
        <taxon>Candidatus Pseudothioglobus</taxon>
    </lineage>
</organism>
<comment type="catalytic activity">
    <reaction evidence="9">
        <text>(7R,8S)-7,8-diammoniononanoate + CO2 + ATP = (4R,5S)-dethiobiotin + ADP + phosphate + 3 H(+)</text>
        <dbReference type="Rhea" id="RHEA:15805"/>
        <dbReference type="ChEBI" id="CHEBI:15378"/>
        <dbReference type="ChEBI" id="CHEBI:16526"/>
        <dbReference type="ChEBI" id="CHEBI:30616"/>
        <dbReference type="ChEBI" id="CHEBI:43474"/>
        <dbReference type="ChEBI" id="CHEBI:149469"/>
        <dbReference type="ChEBI" id="CHEBI:149473"/>
        <dbReference type="ChEBI" id="CHEBI:456216"/>
        <dbReference type="EC" id="6.3.3.3"/>
    </reaction>
</comment>
<dbReference type="PANTHER" id="PTHR43210:SF2">
    <property type="entry name" value="ATP-DEPENDENT DETHIOBIOTIN SYNTHETASE BIOD 2"/>
    <property type="match status" value="1"/>
</dbReference>
<dbReference type="RefSeq" id="WP_053820756.1">
    <property type="nucleotide sequence ID" value="NZ_CP006911.1"/>
</dbReference>
<feature type="binding site" evidence="9">
    <location>
        <begin position="113"/>
        <end position="116"/>
    </location>
    <ligand>
        <name>ATP</name>
        <dbReference type="ChEBI" id="CHEBI:30616"/>
    </ligand>
</feature>
<evidence type="ECO:0000256" key="9">
    <source>
        <dbReference type="HAMAP-Rule" id="MF_00336"/>
    </source>
</evidence>
<keyword evidence="6 9" id="KW-0067">ATP-binding</keyword>
<keyword evidence="3 9" id="KW-0479">Metal-binding</keyword>
<evidence type="ECO:0000256" key="5">
    <source>
        <dbReference type="ARBA" id="ARBA00022756"/>
    </source>
</evidence>
<comment type="cofactor">
    <cofactor evidence="9">
        <name>Mg(2+)</name>
        <dbReference type="ChEBI" id="CHEBI:18420"/>
    </cofactor>
</comment>
<keyword evidence="4 9" id="KW-0547">Nucleotide-binding</keyword>
<dbReference type="OrthoDB" id="9802097at2"/>
<feature type="binding site" evidence="9">
    <location>
        <position position="53"/>
    </location>
    <ligand>
        <name>ATP</name>
        <dbReference type="ChEBI" id="CHEBI:30616"/>
    </ligand>
</feature>
<feature type="binding site" evidence="9">
    <location>
        <position position="16"/>
    </location>
    <ligand>
        <name>Mg(2+)</name>
        <dbReference type="ChEBI" id="CHEBI:18420"/>
    </ligand>
</feature>
<dbReference type="AlphaFoldDB" id="A0A0M3T2B9"/>
<evidence type="ECO:0000256" key="6">
    <source>
        <dbReference type="ARBA" id="ARBA00022840"/>
    </source>
</evidence>
<keyword evidence="2 9" id="KW-0436">Ligase</keyword>
<dbReference type="KEGG" id="tsn:W908_08740"/>
<dbReference type="GO" id="GO:0000287">
    <property type="term" value="F:magnesium ion binding"/>
    <property type="evidence" value="ECO:0007669"/>
    <property type="project" value="UniProtKB-UniRule"/>
</dbReference>
<comment type="caution">
    <text evidence="9">Lacks conserved residue(s) required for the propagation of feature annotation.</text>
</comment>
<dbReference type="UniPathway" id="UPA00078">
    <property type="reaction ID" value="UER00161"/>
</dbReference>
<evidence type="ECO:0000313" key="10">
    <source>
        <dbReference type="EMBL" id="ALE02581.1"/>
    </source>
</evidence>
<dbReference type="Gene3D" id="3.40.50.300">
    <property type="entry name" value="P-loop containing nucleotide triphosphate hydrolases"/>
    <property type="match status" value="1"/>
</dbReference>
<keyword evidence="7 9" id="KW-0460">Magnesium</keyword>
<dbReference type="GO" id="GO:0005524">
    <property type="term" value="F:ATP binding"/>
    <property type="evidence" value="ECO:0007669"/>
    <property type="project" value="UniProtKB-UniRule"/>
</dbReference>
<dbReference type="STRING" id="1125411.W908_08740"/>
<sequence length="213" mass="23170">MNGVFVTGSNTEVGKTTVSVEIIKQLRKKRKVVVRKPVETDCELVDGSYFPKDAVKLNEACGSGESLSQVCPYCFELEASPEEASLDAGKSLGLEDLVYACNDGVGERFVFVEGAGGFYSPIADKALNSDLAVQLELPVIIIVKDELGAISQALLAIDAVLSKKLKIAFVVLNEVRENTLSNLEALRSYTDVPVLKFSIKNSELFYLEVEKLI</sequence>
<comment type="similarity">
    <text evidence="9">Belongs to the dethiobiotin synthetase family.</text>
</comment>
<proteinExistence type="inferred from homology"/>
<dbReference type="GO" id="GO:0009102">
    <property type="term" value="P:biotin biosynthetic process"/>
    <property type="evidence" value="ECO:0007669"/>
    <property type="project" value="UniProtKB-UniRule"/>
</dbReference>
<comment type="subunit">
    <text evidence="9">Homodimer.</text>
</comment>
<name>A0A0M3T2B9_9GAMM</name>
<evidence type="ECO:0000256" key="4">
    <source>
        <dbReference type="ARBA" id="ARBA00022741"/>
    </source>
</evidence>
<evidence type="ECO:0000256" key="8">
    <source>
        <dbReference type="ARBA" id="ARBA00047386"/>
    </source>
</evidence>
<dbReference type="NCBIfam" id="TIGR00347">
    <property type="entry name" value="bioD"/>
    <property type="match status" value="1"/>
</dbReference>
<dbReference type="Proteomes" id="UP000068905">
    <property type="component" value="Chromosome"/>
</dbReference>
<keyword evidence="5 9" id="KW-0093">Biotin biosynthesis</keyword>
<comment type="function">
    <text evidence="9">Catalyzes a mechanistically unusual reaction, the ATP-dependent insertion of CO2 between the N7 and N8 nitrogen atoms of 7,8-diaminopelargonic acid (DAPA, also called 7,8-diammoniononanoate) to form a ureido ring.</text>
</comment>
<comment type="catalytic activity">
    <reaction evidence="8">
        <text>(7R,8S)-8-amino-7-(carboxyamino)nonanoate + ATP = (4R,5S)-dethiobiotin + ADP + phosphate + H(+)</text>
        <dbReference type="Rhea" id="RHEA:63684"/>
        <dbReference type="ChEBI" id="CHEBI:15378"/>
        <dbReference type="ChEBI" id="CHEBI:30616"/>
        <dbReference type="ChEBI" id="CHEBI:43474"/>
        <dbReference type="ChEBI" id="CHEBI:149470"/>
        <dbReference type="ChEBI" id="CHEBI:149473"/>
        <dbReference type="ChEBI" id="CHEBI:456216"/>
    </reaction>
</comment>
<dbReference type="SUPFAM" id="SSF52540">
    <property type="entry name" value="P-loop containing nucleoside triphosphate hydrolases"/>
    <property type="match status" value="1"/>
</dbReference>
<feature type="binding site" evidence="9">
    <location>
        <begin position="173"/>
        <end position="174"/>
    </location>
    <ligand>
        <name>ATP</name>
        <dbReference type="ChEBI" id="CHEBI:30616"/>
    </ligand>
</feature>
<evidence type="ECO:0000256" key="7">
    <source>
        <dbReference type="ARBA" id="ARBA00022842"/>
    </source>
</evidence>
<evidence type="ECO:0000256" key="3">
    <source>
        <dbReference type="ARBA" id="ARBA00022723"/>
    </source>
</evidence>
<accession>A0A0M3T2B9</accession>
<dbReference type="PANTHER" id="PTHR43210">
    <property type="entry name" value="DETHIOBIOTIN SYNTHETASE"/>
    <property type="match status" value="1"/>
</dbReference>
<dbReference type="EC" id="6.3.3.3" evidence="9"/>
<dbReference type="PIRSF" id="PIRSF006755">
    <property type="entry name" value="DTB_synth"/>
    <property type="match status" value="1"/>
</dbReference>
<evidence type="ECO:0000313" key="11">
    <source>
        <dbReference type="Proteomes" id="UP000068905"/>
    </source>
</evidence>